<accession>A0A2H1JAF1</accession>
<reference evidence="2" key="1">
    <citation type="submission" date="2017-03" db="EMBL/GenBank/DDBJ databases">
        <authorList>
            <person name="Monnet C."/>
        </authorList>
    </citation>
    <scope>NUCLEOTIDE SEQUENCE [LARGE SCALE GENOMIC DNA]</scope>
    <source>
        <strain evidence="2">P10</strain>
    </source>
</reference>
<gene>
    <name evidence="1" type="ORF">BANT10_01818</name>
</gene>
<evidence type="ECO:0008006" key="3">
    <source>
        <dbReference type="Google" id="ProtNLM"/>
    </source>
</evidence>
<dbReference type="AlphaFoldDB" id="A0A2H1JAF1"/>
<evidence type="ECO:0000313" key="2">
    <source>
        <dbReference type="Proteomes" id="UP000234342"/>
    </source>
</evidence>
<name>A0A2H1JAF1_9MICO</name>
<organism evidence="1 2">
    <name type="scientific">Brevibacterium antiquum</name>
    <dbReference type="NCBI Taxonomy" id="234835"/>
    <lineage>
        <taxon>Bacteria</taxon>
        <taxon>Bacillati</taxon>
        <taxon>Actinomycetota</taxon>
        <taxon>Actinomycetes</taxon>
        <taxon>Micrococcales</taxon>
        <taxon>Brevibacteriaceae</taxon>
        <taxon>Brevibacterium</taxon>
    </lineage>
</organism>
<evidence type="ECO:0000313" key="1">
    <source>
        <dbReference type="EMBL" id="SMX84344.1"/>
    </source>
</evidence>
<keyword evidence="2" id="KW-1185">Reference proteome</keyword>
<dbReference type="EMBL" id="FXZE01000006">
    <property type="protein sequence ID" value="SMX84344.1"/>
    <property type="molecule type" value="Genomic_DNA"/>
</dbReference>
<sequence length="338" mass="36625">MLLSIPLRATRRRWQHRHRTDLPVKVVFQGGGAIGIAGAALFGRRHETVVVSRSVSSTPAEVPPRDAAYPRQVRSFGRGPVCRVPVVDWAAVSSESWDLLVLTTRPGDLDEGVAASIVATCPGIIAITSQVDGDRDIAVSLFPESEILVFSPALLSERTAGRSVSYWRPPGMPVFMASGPRETVRGLRRMLGGLIVGVPAILVSAPPAVFIPYVAQLSVREGNWADLRTHLRRPTQAAAEAVHAVTGVRMPLSARGAGLVLDALERFVPIDVGEYAGRHFARHEGQTLDMLDGWIRREAERVPATGRSQIPTPAVAQSSALRELAQILRLRVTRQPIP</sequence>
<dbReference type="Proteomes" id="UP000234342">
    <property type="component" value="Unassembled WGS sequence"/>
</dbReference>
<proteinExistence type="predicted"/>
<protein>
    <recommendedName>
        <fullName evidence="3">Ketopantoate reductase N-terminal domain-containing protein</fullName>
    </recommendedName>
</protein>